<dbReference type="GO" id="GO:0016740">
    <property type="term" value="F:transferase activity"/>
    <property type="evidence" value="ECO:0007669"/>
    <property type="project" value="UniProtKB-KW"/>
</dbReference>
<evidence type="ECO:0000259" key="2">
    <source>
        <dbReference type="Pfam" id="PF01571"/>
    </source>
</evidence>
<evidence type="ECO:0000313" key="5">
    <source>
        <dbReference type="Proteomes" id="UP000660668"/>
    </source>
</evidence>
<sequence length="377" mass="40969">MSENPESGTAIKTAFHDVTAAQGGSHYEEGGWTWLEGFGDLAKEYSALRDDVAVWDVSPLNKWEFRGPDALRAAQRGFSNDAVGLAVGQARYGAFLDADGLMVDDGTVFNTGSDDHCWVMTNGRDHEQYFGELASGLDVEFEWVTQSMPHLGVTGPRSREVVSKLTDEDLEALRYFRFIPRPVKVAGVDVHLSRTGYGGELGFELFLVDPSDAETLWNAIVGAGVTPIGTEAIEVARIEAGLIVTSYEYEPHERTPFDVGLDRMVRLDQGLGFTGEDALRAVAANPPHRFVTLRYEADELPEYGAVVTKDGQEVGVLTSPTDSPRFGQIGLAVIETGHATLGGTLDVALDVAASDETVRATVDVLPVYDTEKRRPRS</sequence>
<accession>A0A930VPV7</accession>
<dbReference type="EMBL" id="JADKPO010000028">
    <property type="protein sequence ID" value="MBF4769621.1"/>
    <property type="molecule type" value="Genomic_DNA"/>
</dbReference>
<dbReference type="InterPro" id="IPR013977">
    <property type="entry name" value="GcvT_C"/>
</dbReference>
<feature type="binding site" evidence="1">
    <location>
        <position position="204"/>
    </location>
    <ligand>
        <name>substrate</name>
    </ligand>
</feature>
<keyword evidence="5" id="KW-1185">Reference proteome</keyword>
<reference evidence="4" key="1">
    <citation type="submission" date="2020-11" db="EMBL/GenBank/DDBJ databases">
        <title>Nocardioides cynanchi sp. nov., isolated from soil of rhizosphere of Cynanchum wilfordii.</title>
        <authorList>
            <person name="Lee J.-S."/>
            <person name="Suh M.K."/>
            <person name="Kim J.-S."/>
        </authorList>
    </citation>
    <scope>NUCLEOTIDE SEQUENCE</scope>
    <source>
        <strain evidence="4">KCTC 19276</strain>
    </source>
</reference>
<dbReference type="PANTHER" id="PTHR43757:SF2">
    <property type="entry name" value="AMINOMETHYLTRANSFERASE, MITOCHONDRIAL"/>
    <property type="match status" value="1"/>
</dbReference>
<gene>
    <name evidence="4" type="ORF">ISU10_17780</name>
</gene>
<organism evidence="4 5">
    <name type="scientific">Nocardioides agariphilus</name>
    <dbReference type="NCBI Taxonomy" id="433664"/>
    <lineage>
        <taxon>Bacteria</taxon>
        <taxon>Bacillati</taxon>
        <taxon>Actinomycetota</taxon>
        <taxon>Actinomycetes</taxon>
        <taxon>Propionibacteriales</taxon>
        <taxon>Nocardioidaceae</taxon>
        <taxon>Nocardioides</taxon>
    </lineage>
</organism>
<dbReference type="InterPro" id="IPR028896">
    <property type="entry name" value="GcvT/YgfZ/DmdA"/>
</dbReference>
<dbReference type="InterPro" id="IPR027266">
    <property type="entry name" value="TrmE/GcvT-like"/>
</dbReference>
<evidence type="ECO:0000313" key="4">
    <source>
        <dbReference type="EMBL" id="MBF4769621.1"/>
    </source>
</evidence>
<dbReference type="InterPro" id="IPR029043">
    <property type="entry name" value="GcvT/YgfZ_C"/>
</dbReference>
<proteinExistence type="predicted"/>
<dbReference type="Pfam" id="PF08669">
    <property type="entry name" value="GCV_T_C"/>
    <property type="match status" value="1"/>
</dbReference>
<evidence type="ECO:0000259" key="3">
    <source>
        <dbReference type="Pfam" id="PF08669"/>
    </source>
</evidence>
<dbReference type="Proteomes" id="UP000660668">
    <property type="component" value="Unassembled WGS sequence"/>
</dbReference>
<dbReference type="SUPFAM" id="SSF101790">
    <property type="entry name" value="Aminomethyltransferase beta-barrel domain"/>
    <property type="match status" value="1"/>
</dbReference>
<evidence type="ECO:0000256" key="1">
    <source>
        <dbReference type="PIRSR" id="PIRSR006487-1"/>
    </source>
</evidence>
<feature type="domain" description="GCVT N-terminal" evidence="2">
    <location>
        <begin position="15"/>
        <end position="268"/>
    </location>
</feature>
<dbReference type="PANTHER" id="PTHR43757">
    <property type="entry name" value="AMINOMETHYLTRANSFERASE"/>
    <property type="match status" value="1"/>
</dbReference>
<feature type="domain" description="Aminomethyltransferase C-terminal" evidence="3">
    <location>
        <begin position="289"/>
        <end position="369"/>
    </location>
</feature>
<dbReference type="AlphaFoldDB" id="A0A930VPV7"/>
<keyword evidence="4" id="KW-0808">Transferase</keyword>
<dbReference type="RefSeq" id="WP_194697766.1">
    <property type="nucleotide sequence ID" value="NZ_JADKPO010000028.1"/>
</dbReference>
<protein>
    <submittedName>
        <fullName evidence="4">Aminomethyl transferase family protein</fullName>
    </submittedName>
</protein>
<dbReference type="Gene3D" id="3.30.1360.120">
    <property type="entry name" value="Probable tRNA modification gtpase trme, domain 1"/>
    <property type="match status" value="1"/>
</dbReference>
<dbReference type="SUPFAM" id="SSF103025">
    <property type="entry name" value="Folate-binding domain"/>
    <property type="match status" value="1"/>
</dbReference>
<dbReference type="InterPro" id="IPR006222">
    <property type="entry name" value="GCVT_N"/>
</dbReference>
<dbReference type="Pfam" id="PF01571">
    <property type="entry name" value="GCV_T"/>
    <property type="match status" value="1"/>
</dbReference>
<dbReference type="PIRSF" id="PIRSF006487">
    <property type="entry name" value="GcvT"/>
    <property type="match status" value="1"/>
</dbReference>
<comment type="caution">
    <text evidence="4">The sequence shown here is derived from an EMBL/GenBank/DDBJ whole genome shotgun (WGS) entry which is preliminary data.</text>
</comment>
<name>A0A930VPV7_9ACTN</name>